<dbReference type="EMBL" id="JBHRTK010000001">
    <property type="protein sequence ID" value="MFC3204955.1"/>
    <property type="molecule type" value="Genomic_DNA"/>
</dbReference>
<dbReference type="RefSeq" id="WP_378218074.1">
    <property type="nucleotide sequence ID" value="NZ_JBHRTK010000001.1"/>
</dbReference>
<dbReference type="Proteomes" id="UP001595583">
    <property type="component" value="Unassembled WGS sequence"/>
</dbReference>
<comment type="caution">
    <text evidence="1">The sequence shown here is derived from an EMBL/GenBank/DDBJ whole genome shotgun (WGS) entry which is preliminary data.</text>
</comment>
<proteinExistence type="predicted"/>
<dbReference type="InterPro" id="IPR010385">
    <property type="entry name" value="DUF982"/>
</dbReference>
<evidence type="ECO:0000313" key="2">
    <source>
        <dbReference type="Proteomes" id="UP001595583"/>
    </source>
</evidence>
<protein>
    <submittedName>
        <fullName evidence="1">DUF982 domain-containing protein</fullName>
    </submittedName>
</protein>
<gene>
    <name evidence="1" type="ORF">ACFOHJ_01910</name>
</gene>
<keyword evidence="2" id="KW-1185">Reference proteome</keyword>
<dbReference type="Gene3D" id="6.10.250.730">
    <property type="match status" value="1"/>
</dbReference>
<organism evidence="1 2">
    <name type="scientific">Aquamicrobium soli</name>
    <dbReference type="NCBI Taxonomy" id="1811518"/>
    <lineage>
        <taxon>Bacteria</taxon>
        <taxon>Pseudomonadati</taxon>
        <taxon>Pseudomonadota</taxon>
        <taxon>Alphaproteobacteria</taxon>
        <taxon>Hyphomicrobiales</taxon>
        <taxon>Phyllobacteriaceae</taxon>
        <taxon>Aquamicrobium</taxon>
    </lineage>
</organism>
<evidence type="ECO:0000313" key="1">
    <source>
        <dbReference type="EMBL" id="MFC3204955.1"/>
    </source>
</evidence>
<dbReference type="Pfam" id="PF06169">
    <property type="entry name" value="DUF982"/>
    <property type="match status" value="1"/>
</dbReference>
<name>A0ABV7K681_9HYPH</name>
<reference evidence="2" key="1">
    <citation type="journal article" date="2019" name="Int. J. Syst. Evol. Microbiol.">
        <title>The Global Catalogue of Microorganisms (GCM) 10K type strain sequencing project: providing services to taxonomists for standard genome sequencing and annotation.</title>
        <authorList>
            <consortium name="The Broad Institute Genomics Platform"/>
            <consortium name="The Broad Institute Genome Sequencing Center for Infectious Disease"/>
            <person name="Wu L."/>
            <person name="Ma J."/>
        </authorList>
    </citation>
    <scope>NUCLEOTIDE SEQUENCE [LARGE SCALE GENOMIC DNA]</scope>
    <source>
        <strain evidence="2">KCTC 52165</strain>
    </source>
</reference>
<accession>A0ABV7K681</accession>
<sequence>MTVRGWWAQPVVIWIGSRCCVTCTAEAEILLRYKWIGPKGPLYHAACDACEYAMRETGNHRQARLAFVRVAKEFNLICSRPVPANVHEAHVPVSGDAVKPFEF</sequence>